<accession>A1ZQ97</accession>
<dbReference type="InterPro" id="IPR026272">
    <property type="entry name" value="SdpI"/>
</dbReference>
<keyword evidence="1" id="KW-0472">Membrane</keyword>
<feature type="transmembrane region" description="Helical" evidence="1">
    <location>
        <begin position="119"/>
        <end position="137"/>
    </location>
</feature>
<dbReference type="Pfam" id="PF07853">
    <property type="entry name" value="DUF1648"/>
    <property type="match status" value="1"/>
</dbReference>
<dbReference type="PIRSF" id="PIRSF038959">
    <property type="entry name" value="SdpI"/>
    <property type="match status" value="1"/>
</dbReference>
<feature type="domain" description="DUF1648" evidence="2">
    <location>
        <begin position="18"/>
        <end position="63"/>
    </location>
</feature>
<organism evidence="3 4">
    <name type="scientific">Microscilla marina ATCC 23134</name>
    <dbReference type="NCBI Taxonomy" id="313606"/>
    <lineage>
        <taxon>Bacteria</taxon>
        <taxon>Pseudomonadati</taxon>
        <taxon>Bacteroidota</taxon>
        <taxon>Cytophagia</taxon>
        <taxon>Cytophagales</taxon>
        <taxon>Microscillaceae</taxon>
        <taxon>Microscilla</taxon>
    </lineage>
</organism>
<dbReference type="RefSeq" id="WP_002699529.1">
    <property type="nucleotide sequence ID" value="NZ_AAWS01000023.1"/>
</dbReference>
<reference evidence="3 4" key="1">
    <citation type="submission" date="2007-01" db="EMBL/GenBank/DDBJ databases">
        <authorList>
            <person name="Haygood M."/>
            <person name="Podell S."/>
            <person name="Anderson C."/>
            <person name="Hopkinson B."/>
            <person name="Roe K."/>
            <person name="Barbeau K."/>
            <person name="Gaasterland T."/>
            <person name="Ferriera S."/>
            <person name="Johnson J."/>
            <person name="Kravitz S."/>
            <person name="Beeson K."/>
            <person name="Sutton G."/>
            <person name="Rogers Y.-H."/>
            <person name="Friedman R."/>
            <person name="Frazier M."/>
            <person name="Venter J.C."/>
        </authorList>
    </citation>
    <scope>NUCLEOTIDE SEQUENCE [LARGE SCALE GENOMIC DNA]</scope>
    <source>
        <strain evidence="3 4">ATCC 23134</strain>
    </source>
</reference>
<dbReference type="GO" id="GO:0009636">
    <property type="term" value="P:response to toxic substance"/>
    <property type="evidence" value="ECO:0007669"/>
    <property type="project" value="TreeGrafter"/>
</dbReference>
<evidence type="ECO:0000256" key="1">
    <source>
        <dbReference type="SAM" id="Phobius"/>
    </source>
</evidence>
<dbReference type="OrthoDB" id="9808690at2"/>
<dbReference type="AlphaFoldDB" id="A1ZQ97"/>
<sequence>MTDSKQHTLIWWVWGGLTIALPAAIAALLWSKLPAEIPVHWNIHGKPDSYAAKEVSIALFMGINIVSYGLLFLLPKIDPKKNFEQFKTAFRWVIFSSTTLIAAITCLIFIHSAGVQFHLFKAILTLILLLFLVLGNFMGKLRPNYFVGIRTPWTIENENVWVKTHRLGGQVWVVTALISLVMLYAIQSPMWVFMIGILIMVLVPTVYSYILHKQLKED</sequence>
<evidence type="ECO:0000313" key="4">
    <source>
        <dbReference type="Proteomes" id="UP000004095"/>
    </source>
</evidence>
<name>A1ZQ97_MICM2</name>
<evidence type="ECO:0000313" key="3">
    <source>
        <dbReference type="EMBL" id="EAY27506.1"/>
    </source>
</evidence>
<comment type="caution">
    <text evidence="3">The sequence shown here is derived from an EMBL/GenBank/DDBJ whole genome shotgun (WGS) entry which is preliminary data.</text>
</comment>
<gene>
    <name evidence="3" type="ORF">M23134_06907</name>
</gene>
<dbReference type="eggNOG" id="COG5658">
    <property type="taxonomic scope" value="Bacteria"/>
</dbReference>
<keyword evidence="1" id="KW-1133">Transmembrane helix</keyword>
<dbReference type="PANTHER" id="PTHR37810">
    <property type="entry name" value="IMMUNITY PROTEIN SDPI"/>
    <property type="match status" value="1"/>
</dbReference>
<dbReference type="Pfam" id="PF13630">
    <property type="entry name" value="SdpI"/>
    <property type="match status" value="1"/>
</dbReference>
<evidence type="ECO:0000259" key="2">
    <source>
        <dbReference type="Pfam" id="PF07853"/>
    </source>
</evidence>
<proteinExistence type="predicted"/>
<dbReference type="PANTHER" id="PTHR37810:SF5">
    <property type="entry name" value="IMMUNITY PROTEIN SDPI"/>
    <property type="match status" value="1"/>
</dbReference>
<dbReference type="InterPro" id="IPR025962">
    <property type="entry name" value="SdpI/YhfL"/>
</dbReference>
<dbReference type="InterPro" id="IPR012867">
    <property type="entry name" value="DUF1648"/>
</dbReference>
<protein>
    <submittedName>
        <fullName evidence="3">Membrane protein, putative</fullName>
    </submittedName>
</protein>
<dbReference type="Proteomes" id="UP000004095">
    <property type="component" value="Unassembled WGS sequence"/>
</dbReference>
<feature type="transmembrane region" description="Helical" evidence="1">
    <location>
        <begin position="192"/>
        <end position="211"/>
    </location>
</feature>
<feature type="transmembrane region" description="Helical" evidence="1">
    <location>
        <begin position="167"/>
        <end position="186"/>
    </location>
</feature>
<keyword evidence="1" id="KW-0812">Transmembrane</keyword>
<feature type="transmembrane region" description="Helical" evidence="1">
    <location>
        <begin position="9"/>
        <end position="30"/>
    </location>
</feature>
<feature type="transmembrane region" description="Helical" evidence="1">
    <location>
        <begin position="92"/>
        <end position="113"/>
    </location>
</feature>
<keyword evidence="4" id="KW-1185">Reference proteome</keyword>
<feature type="transmembrane region" description="Helical" evidence="1">
    <location>
        <begin position="50"/>
        <end position="71"/>
    </location>
</feature>
<dbReference type="EMBL" id="AAWS01000023">
    <property type="protein sequence ID" value="EAY27506.1"/>
    <property type="molecule type" value="Genomic_DNA"/>
</dbReference>